<reference evidence="8" key="1">
    <citation type="submission" date="2016-10" db="EMBL/GenBank/DDBJ databases">
        <authorList>
            <person name="Varghese N."/>
            <person name="Submissions S."/>
        </authorList>
    </citation>
    <scope>NUCLEOTIDE SEQUENCE [LARGE SCALE GENOMIC DNA]</scope>
    <source>
        <strain evidence="8">CGMCC 4.5579</strain>
    </source>
</reference>
<proteinExistence type="predicted"/>
<dbReference type="Gene3D" id="3.40.50.1980">
    <property type="entry name" value="Nitrogenase molybdenum iron protein domain"/>
    <property type="match status" value="2"/>
</dbReference>
<keyword evidence="8" id="KW-1185">Reference proteome</keyword>
<evidence type="ECO:0000256" key="1">
    <source>
        <dbReference type="ARBA" id="ARBA00004196"/>
    </source>
</evidence>
<dbReference type="Pfam" id="PF01297">
    <property type="entry name" value="ZnuA"/>
    <property type="match status" value="1"/>
</dbReference>
<dbReference type="GO" id="GO:0030313">
    <property type="term" value="C:cell envelope"/>
    <property type="evidence" value="ECO:0007669"/>
    <property type="project" value="UniProtKB-SubCell"/>
</dbReference>
<evidence type="ECO:0000256" key="3">
    <source>
        <dbReference type="ARBA" id="ARBA00022723"/>
    </source>
</evidence>
<dbReference type="RefSeq" id="WP_243859242.1">
    <property type="nucleotide sequence ID" value="NZ_FOWW01000002.1"/>
</dbReference>
<evidence type="ECO:0000256" key="6">
    <source>
        <dbReference type="SAM" id="SignalP"/>
    </source>
</evidence>
<dbReference type="EMBL" id="FOWW01000002">
    <property type="protein sequence ID" value="SFP53249.1"/>
    <property type="molecule type" value="Genomic_DNA"/>
</dbReference>
<evidence type="ECO:0000256" key="2">
    <source>
        <dbReference type="ARBA" id="ARBA00022448"/>
    </source>
</evidence>
<evidence type="ECO:0000256" key="5">
    <source>
        <dbReference type="SAM" id="MobiDB-lite"/>
    </source>
</evidence>
<feature type="chain" id="PRO_5039288431" evidence="6">
    <location>
        <begin position="33"/>
        <end position="335"/>
    </location>
</feature>
<name>A0A1I5R427_9PSEU</name>
<dbReference type="PANTHER" id="PTHR42953:SF1">
    <property type="entry name" value="METAL-BINDING PROTEIN HI_0362-RELATED"/>
    <property type="match status" value="1"/>
</dbReference>
<dbReference type="STRING" id="587909.SAMN05421810_102871"/>
<protein>
    <submittedName>
        <fullName evidence="7">Zinc/manganese transport system substrate-binding protein</fullName>
    </submittedName>
</protein>
<evidence type="ECO:0000313" key="7">
    <source>
        <dbReference type="EMBL" id="SFP53249.1"/>
    </source>
</evidence>
<dbReference type="GO" id="GO:0046872">
    <property type="term" value="F:metal ion binding"/>
    <property type="evidence" value="ECO:0007669"/>
    <property type="project" value="UniProtKB-KW"/>
</dbReference>
<dbReference type="GO" id="GO:0030001">
    <property type="term" value="P:metal ion transport"/>
    <property type="evidence" value="ECO:0007669"/>
    <property type="project" value="InterPro"/>
</dbReference>
<dbReference type="PANTHER" id="PTHR42953">
    <property type="entry name" value="HIGH-AFFINITY ZINC UPTAKE SYSTEM PROTEIN ZNUA-RELATED"/>
    <property type="match status" value="1"/>
</dbReference>
<evidence type="ECO:0000313" key="8">
    <source>
        <dbReference type="Proteomes" id="UP000198727"/>
    </source>
</evidence>
<comment type="subcellular location">
    <subcellularLocation>
        <location evidence="1">Cell envelope</location>
    </subcellularLocation>
</comment>
<organism evidence="7 8">
    <name type="scientific">Amycolatopsis arida</name>
    <dbReference type="NCBI Taxonomy" id="587909"/>
    <lineage>
        <taxon>Bacteria</taxon>
        <taxon>Bacillati</taxon>
        <taxon>Actinomycetota</taxon>
        <taxon>Actinomycetes</taxon>
        <taxon>Pseudonocardiales</taxon>
        <taxon>Pseudonocardiaceae</taxon>
        <taxon>Amycolatopsis</taxon>
    </lineage>
</organism>
<feature type="signal peptide" evidence="6">
    <location>
        <begin position="1"/>
        <end position="32"/>
    </location>
</feature>
<dbReference type="Proteomes" id="UP000198727">
    <property type="component" value="Unassembled WGS sequence"/>
</dbReference>
<feature type="region of interest" description="Disordered" evidence="5">
    <location>
        <begin position="135"/>
        <end position="161"/>
    </location>
</feature>
<keyword evidence="3" id="KW-0479">Metal-binding</keyword>
<dbReference type="AlphaFoldDB" id="A0A1I5R427"/>
<keyword evidence="4 6" id="KW-0732">Signal</keyword>
<feature type="compositionally biased region" description="Basic and acidic residues" evidence="5">
    <location>
        <begin position="136"/>
        <end position="161"/>
    </location>
</feature>
<sequence length="335" mass="34841">MTVPMTAPAPRRARRLLSIPPAVAVLALGLTACGGDTGSGGDQAADGTVPVVVSTSVWGSVVSAVAGDAATVTSIINDPSGDPHSYQATARDAATVQGAKLLVSNGGGYDDFFTKLADQAPDTRKVVAVELAPADEQGHAEGGHADEGPAEGGHGHGHEGRNEHVWYDVATVRAVADRVAAELGELRPEDEQRFTDNAAAFSGRLDELEARIDRMAAEHAGTKVVATEPVAHYLLEAARLDDVTPRDFAEAIEEETDVPVAAQEAVNQLVEGRQVRVVVHNEQTETPVTEQLVAKAGAAGIPVVTVTETLPEGQTDYIAWMSKQVDELAAALSGA</sequence>
<keyword evidence="2" id="KW-0813">Transport</keyword>
<accession>A0A1I5R427</accession>
<dbReference type="SUPFAM" id="SSF53807">
    <property type="entry name" value="Helical backbone' metal receptor"/>
    <property type="match status" value="1"/>
</dbReference>
<dbReference type="InterPro" id="IPR006127">
    <property type="entry name" value="ZnuA-like"/>
</dbReference>
<evidence type="ECO:0000256" key="4">
    <source>
        <dbReference type="ARBA" id="ARBA00022729"/>
    </source>
</evidence>
<dbReference type="InterPro" id="IPR050492">
    <property type="entry name" value="Bact_metal-bind_prot9"/>
</dbReference>
<gene>
    <name evidence="7" type="ORF">SAMN05421810_102871</name>
</gene>